<evidence type="ECO:0000256" key="6">
    <source>
        <dbReference type="ARBA" id="ARBA00022839"/>
    </source>
</evidence>
<feature type="compositionally biased region" description="Basic and acidic residues" evidence="7">
    <location>
        <begin position="109"/>
        <end position="141"/>
    </location>
</feature>
<dbReference type="RefSeq" id="XP_007787318.1">
    <property type="nucleotide sequence ID" value="XM_007789128.1"/>
</dbReference>
<dbReference type="GeneID" id="19235163"/>
<dbReference type="Pfam" id="PF09810">
    <property type="entry name" value="Exo5"/>
    <property type="match status" value="1"/>
</dbReference>
<evidence type="ECO:0000313" key="9">
    <source>
        <dbReference type="Proteomes" id="UP000019373"/>
    </source>
</evidence>
<keyword evidence="6" id="KW-0269">Exonuclease</keyword>
<keyword evidence="4" id="KW-0479">Metal-binding</keyword>
<keyword evidence="4" id="KW-0004">4Fe-4S</keyword>
<dbReference type="HOGENOM" id="CLU_013225_1_1_1"/>
<evidence type="ECO:0000256" key="2">
    <source>
        <dbReference type="ARBA" id="ARBA00009797"/>
    </source>
</evidence>
<evidence type="ECO:0000256" key="3">
    <source>
        <dbReference type="ARBA" id="ARBA00011245"/>
    </source>
</evidence>
<dbReference type="AlphaFoldDB" id="U1GTG1"/>
<dbReference type="GO" id="GO:0045145">
    <property type="term" value="F:single-stranded DNA 5'-3' DNA exonuclease activity"/>
    <property type="evidence" value="ECO:0007669"/>
    <property type="project" value="InterPro"/>
</dbReference>
<dbReference type="eggNOG" id="KOG4760">
    <property type="taxonomic scope" value="Eukaryota"/>
</dbReference>
<keyword evidence="6" id="KW-0378">Hydrolase</keyword>
<protein>
    <recommendedName>
        <fullName evidence="10">Exonuclease V</fullName>
    </recommendedName>
</protein>
<comment type="subunit">
    <text evidence="3">Monomer.</text>
</comment>
<evidence type="ECO:0000256" key="1">
    <source>
        <dbReference type="ARBA" id="ARBA00001966"/>
    </source>
</evidence>
<organism evidence="8 9">
    <name type="scientific">Endocarpon pusillum (strain Z07020 / HMAS-L-300199)</name>
    <name type="common">Lichen-forming fungus</name>
    <dbReference type="NCBI Taxonomy" id="1263415"/>
    <lineage>
        <taxon>Eukaryota</taxon>
        <taxon>Fungi</taxon>
        <taxon>Dikarya</taxon>
        <taxon>Ascomycota</taxon>
        <taxon>Pezizomycotina</taxon>
        <taxon>Eurotiomycetes</taxon>
        <taxon>Chaetothyriomycetidae</taxon>
        <taxon>Verrucariales</taxon>
        <taxon>Verrucariaceae</taxon>
        <taxon>Endocarpon</taxon>
    </lineage>
</organism>
<feature type="compositionally biased region" description="Polar residues" evidence="7">
    <location>
        <begin position="96"/>
        <end position="107"/>
    </location>
</feature>
<accession>U1GTG1</accession>
<dbReference type="Proteomes" id="UP000019373">
    <property type="component" value="Unassembled WGS sequence"/>
</dbReference>
<keyword evidence="4" id="KW-0411">Iron-sulfur</keyword>
<evidence type="ECO:0008006" key="10">
    <source>
        <dbReference type="Google" id="ProtNLM"/>
    </source>
</evidence>
<dbReference type="GO" id="GO:0005739">
    <property type="term" value="C:mitochondrion"/>
    <property type="evidence" value="ECO:0007669"/>
    <property type="project" value="TreeGrafter"/>
</dbReference>
<keyword evidence="5" id="KW-0540">Nuclease</keyword>
<sequence length="568" mass="63958">MSHNSQAVYSAHSDASDYGDFTVDEQEILNGLLANITPEYTTTDEPLELTDIEDYEEARGVRLPKTLGKELWTPPWMHQRPQAEVAPHITVEDQTSRNTGSATTVDSAAQERRADRERSASVDRQSDASKPDTRSPIERFRTKPKKALSVTDLVSPAWCELQYFYTLSKHGKKRATPAMRQGTKVHKKLEDEVHTTVPVEITTKEDSWGLRIWNIIQGLRTLRETGKTRELEVWGVVDGEIVNGVIDELSYECQDPVFAEQEAQRLAKGREAKDELPENQTSIVDYLLSSTGGNGKTFSQLGTGIEKSMEPPSISQPVNKKLQHPRQEDKKIYITDMKTRSVKSLPSALAARPTEIQLQLYHSMLNSLAQDKVPLSTFAERYNFDPAVQFSDSFITQVGSLNEQFFDAISSQPQSDDTATGASDIPASTQDSIDILLKHNTIQSLWRFMVSQFQETLLLGPITSSSSSLPSPPHSETDLPTRLSPLLTASYIHSSTHTHLGNKFFTYSPSDLSTYISDEMAWWRGKRKARGVEIQEVNAKCTRCEFLAECEWIRDKEREVREKKKTAD</sequence>
<evidence type="ECO:0000313" key="8">
    <source>
        <dbReference type="EMBL" id="ERF75306.1"/>
    </source>
</evidence>
<dbReference type="EMBL" id="KE720815">
    <property type="protein sequence ID" value="ERF75306.1"/>
    <property type="molecule type" value="Genomic_DNA"/>
</dbReference>
<evidence type="ECO:0000256" key="4">
    <source>
        <dbReference type="ARBA" id="ARBA00022485"/>
    </source>
</evidence>
<dbReference type="GO" id="GO:0051539">
    <property type="term" value="F:4 iron, 4 sulfur cluster binding"/>
    <property type="evidence" value="ECO:0007669"/>
    <property type="project" value="UniProtKB-KW"/>
</dbReference>
<keyword evidence="4" id="KW-0408">Iron</keyword>
<dbReference type="InterPro" id="IPR019190">
    <property type="entry name" value="EXOV"/>
</dbReference>
<comment type="cofactor">
    <cofactor evidence="1">
        <name>[4Fe-4S] cluster</name>
        <dbReference type="ChEBI" id="CHEBI:49883"/>
    </cofactor>
</comment>
<keyword evidence="9" id="KW-1185">Reference proteome</keyword>
<evidence type="ECO:0000256" key="5">
    <source>
        <dbReference type="ARBA" id="ARBA00022722"/>
    </source>
</evidence>
<dbReference type="PANTHER" id="PTHR14464">
    <property type="entry name" value="EXONUCLEASE V"/>
    <property type="match status" value="1"/>
</dbReference>
<evidence type="ECO:0000256" key="7">
    <source>
        <dbReference type="SAM" id="MobiDB-lite"/>
    </source>
</evidence>
<proteinExistence type="inferred from homology"/>
<dbReference type="GO" id="GO:0036297">
    <property type="term" value="P:interstrand cross-link repair"/>
    <property type="evidence" value="ECO:0007669"/>
    <property type="project" value="TreeGrafter"/>
</dbReference>
<dbReference type="PANTHER" id="PTHR14464:SF4">
    <property type="entry name" value="EXONUCLEASE V"/>
    <property type="match status" value="1"/>
</dbReference>
<dbReference type="OMA" id="FRDECEW"/>
<feature type="region of interest" description="Disordered" evidence="7">
    <location>
        <begin position="91"/>
        <end position="141"/>
    </location>
</feature>
<gene>
    <name evidence="8" type="ORF">EPUS_00098</name>
</gene>
<reference evidence="9" key="1">
    <citation type="journal article" date="2014" name="BMC Genomics">
        <title>Genome characteristics reveal the impact of lichenization on lichen-forming fungus Endocarpon pusillum Hedwig (Verrucariales, Ascomycota).</title>
        <authorList>
            <person name="Wang Y.-Y."/>
            <person name="Liu B."/>
            <person name="Zhang X.-Y."/>
            <person name="Zhou Q.-M."/>
            <person name="Zhang T."/>
            <person name="Li H."/>
            <person name="Yu Y.-F."/>
            <person name="Zhang X.-L."/>
            <person name="Hao X.-Y."/>
            <person name="Wang M."/>
            <person name="Wang L."/>
            <person name="Wei J.-C."/>
        </authorList>
    </citation>
    <scope>NUCLEOTIDE SEQUENCE [LARGE SCALE GENOMIC DNA]</scope>
    <source>
        <strain evidence="9">Z07020 / HMAS-L-300199</strain>
    </source>
</reference>
<name>U1GTG1_ENDPU</name>
<comment type="similarity">
    <text evidence="2">Belongs to the EXO5 family.</text>
</comment>
<dbReference type="GO" id="GO:0005634">
    <property type="term" value="C:nucleus"/>
    <property type="evidence" value="ECO:0007669"/>
    <property type="project" value="TreeGrafter"/>
</dbReference>
<dbReference type="OrthoDB" id="354769at2759"/>